<dbReference type="RefSeq" id="WP_185904634.1">
    <property type="nucleotide sequence ID" value="NZ_JACMSE010000002.1"/>
</dbReference>
<proteinExistence type="predicted"/>
<dbReference type="InterPro" id="IPR042099">
    <property type="entry name" value="ANL_N_sf"/>
</dbReference>
<dbReference type="AlphaFoldDB" id="A0A842JHF3"/>
<accession>A0A842JHF3</accession>
<reference evidence="1 2" key="1">
    <citation type="submission" date="2020-08" db="EMBL/GenBank/DDBJ databases">
        <authorList>
            <person name="Liu C."/>
            <person name="Sun Q."/>
        </authorList>
    </citation>
    <scope>NUCLEOTIDE SEQUENCE [LARGE SCALE GENOMIC DNA]</scope>
    <source>
        <strain evidence="1 2">N22</strain>
    </source>
</reference>
<name>A0A842JHF3_9ACTN</name>
<dbReference type="EMBL" id="JACMSE010000002">
    <property type="protein sequence ID" value="MBC2888699.1"/>
    <property type="molecule type" value="Genomic_DNA"/>
</dbReference>
<dbReference type="PANTHER" id="PTHR36932">
    <property type="entry name" value="CAPSULAR POLYSACCHARIDE BIOSYNTHESIS PROTEIN"/>
    <property type="match status" value="1"/>
</dbReference>
<dbReference type="SUPFAM" id="SSF56801">
    <property type="entry name" value="Acetyl-CoA synthetase-like"/>
    <property type="match status" value="1"/>
</dbReference>
<organism evidence="1 2">
    <name type="scientific">Gordonibacter massiliensis</name>
    <name type="common">ex Traore et al. 2017</name>
    <dbReference type="NCBI Taxonomy" id="1841863"/>
    <lineage>
        <taxon>Bacteria</taxon>
        <taxon>Bacillati</taxon>
        <taxon>Actinomycetota</taxon>
        <taxon>Coriobacteriia</taxon>
        <taxon>Eggerthellales</taxon>
        <taxon>Eggerthellaceae</taxon>
        <taxon>Gordonibacter</taxon>
    </lineage>
</organism>
<dbReference type="InterPro" id="IPR053158">
    <property type="entry name" value="CapK_Type1_Caps_Biosynth"/>
</dbReference>
<dbReference type="Proteomes" id="UP000587396">
    <property type="component" value="Unassembled WGS sequence"/>
</dbReference>
<comment type="caution">
    <text evidence="1">The sequence shown here is derived from an EMBL/GenBank/DDBJ whole genome shotgun (WGS) entry which is preliminary data.</text>
</comment>
<protein>
    <submittedName>
        <fullName evidence="1">Phenylacetate--CoA ligase family protein</fullName>
    </submittedName>
</protein>
<keyword evidence="1" id="KW-0436">Ligase</keyword>
<dbReference type="Gene3D" id="3.40.50.12780">
    <property type="entry name" value="N-terminal domain of ligase-like"/>
    <property type="match status" value="1"/>
</dbReference>
<keyword evidence="2" id="KW-1185">Reference proteome</keyword>
<gene>
    <name evidence="1" type="ORF">H7313_04960</name>
</gene>
<evidence type="ECO:0000313" key="1">
    <source>
        <dbReference type="EMBL" id="MBC2888699.1"/>
    </source>
</evidence>
<dbReference type="PANTHER" id="PTHR36932:SF1">
    <property type="entry name" value="CAPSULAR POLYSACCHARIDE BIOSYNTHESIS PROTEIN"/>
    <property type="match status" value="1"/>
</dbReference>
<dbReference type="GO" id="GO:0016874">
    <property type="term" value="F:ligase activity"/>
    <property type="evidence" value="ECO:0007669"/>
    <property type="project" value="UniProtKB-KW"/>
</dbReference>
<sequence length="442" mass="50307">MSGSTLKAMYEKIPTSVKAAFSPFFVHAMVDNPEFKRTWEELERFDAMSGDERHALQLVKLRETLAYARDNVPYYGRLFEERDVDLSREDILTELAKLPLLEKADAIAAGDSLYSIDPRLKYFETFTGGSSGQALRVLLDQSSVYRERAFACHTYAKHGFDIRKSRTAAFWGHNKQMDYYYSPLKNEIVISPFRLYREQSAREIVRDIRKFGAMFLAGYPSAIFQFVQLMKREGLTLPVEHIFYYAENYDPDKRVFVDSYLKCTSSSDYGHTEHAVKAEVGDDSVEFNDLYGYTELLPSDEPGEFRIVCTGFTSKKMPFIRYATDDVVKIGADGKRCLIGHKRSDVFLLGKGGARIFKGAMTLHVDELSGIGAYQYYQSEPGRAKLLIVAPGGLTKTQENNVMGYINRRTEGLLDIEIEYVNEVKVSKRGKALWAVVETSEL</sequence>
<evidence type="ECO:0000313" key="2">
    <source>
        <dbReference type="Proteomes" id="UP000587396"/>
    </source>
</evidence>